<keyword evidence="11 14" id="KW-0472">Membrane</keyword>
<dbReference type="Proteomes" id="UP001162802">
    <property type="component" value="Unassembled WGS sequence"/>
</dbReference>
<keyword evidence="8" id="KW-0408">Iron</keyword>
<evidence type="ECO:0000313" key="19">
    <source>
        <dbReference type="EMBL" id="MCJ1960193.1"/>
    </source>
</evidence>
<evidence type="ECO:0000256" key="13">
    <source>
        <dbReference type="ARBA" id="ARBA00023237"/>
    </source>
</evidence>
<comment type="similarity">
    <text evidence="2 14 15">Belongs to the TonB-dependent receptor family.</text>
</comment>
<reference evidence="19" key="1">
    <citation type="submission" date="2022-03" db="EMBL/GenBank/DDBJ databases">
        <title>Identification of a novel bacterium isolated from mangrove sediments.</title>
        <authorList>
            <person name="Pan X."/>
        </authorList>
    </citation>
    <scope>NUCLEOTIDE SEQUENCE</scope>
    <source>
        <strain evidence="19">B2637</strain>
    </source>
</reference>
<evidence type="ECO:0000256" key="7">
    <source>
        <dbReference type="ARBA" id="ARBA00022729"/>
    </source>
</evidence>
<dbReference type="InterPro" id="IPR037066">
    <property type="entry name" value="Plug_dom_sf"/>
</dbReference>
<dbReference type="Pfam" id="PF07715">
    <property type="entry name" value="Plug"/>
    <property type="match status" value="1"/>
</dbReference>
<dbReference type="RefSeq" id="WP_243798052.1">
    <property type="nucleotide sequence ID" value="NZ_JALHAT010000005.1"/>
</dbReference>
<comment type="caution">
    <text evidence="19">The sequence shown here is derived from an EMBL/GenBank/DDBJ whole genome shotgun (WGS) entry which is preliminary data.</text>
</comment>
<keyword evidence="13 14" id="KW-0998">Cell outer membrane</keyword>
<evidence type="ECO:0000256" key="9">
    <source>
        <dbReference type="ARBA" id="ARBA00023065"/>
    </source>
</evidence>
<keyword evidence="12 19" id="KW-0675">Receptor</keyword>
<keyword evidence="3 14" id="KW-0813">Transport</keyword>
<dbReference type="PANTHER" id="PTHR32552:SF68">
    <property type="entry name" value="FERRICHROME OUTER MEMBRANE TRANSPORTER_PHAGE RECEPTOR"/>
    <property type="match status" value="1"/>
</dbReference>
<organism evidence="19 20">
    <name type="scientific">Novosphingobium mangrovi</name>
    <name type="common">ex Hu et al. 2023</name>
    <dbReference type="NCBI Taxonomy" id="2930094"/>
    <lineage>
        <taxon>Bacteria</taxon>
        <taxon>Pseudomonadati</taxon>
        <taxon>Pseudomonadota</taxon>
        <taxon>Alphaproteobacteria</taxon>
        <taxon>Sphingomonadales</taxon>
        <taxon>Sphingomonadaceae</taxon>
        <taxon>Novosphingobium</taxon>
    </lineage>
</organism>
<evidence type="ECO:0000256" key="11">
    <source>
        <dbReference type="ARBA" id="ARBA00023136"/>
    </source>
</evidence>
<evidence type="ECO:0000256" key="1">
    <source>
        <dbReference type="ARBA" id="ARBA00004571"/>
    </source>
</evidence>
<dbReference type="CDD" id="cd01347">
    <property type="entry name" value="ligand_gated_channel"/>
    <property type="match status" value="1"/>
</dbReference>
<evidence type="ECO:0000256" key="2">
    <source>
        <dbReference type="ARBA" id="ARBA00009810"/>
    </source>
</evidence>
<dbReference type="InterPro" id="IPR039426">
    <property type="entry name" value="TonB-dep_rcpt-like"/>
</dbReference>
<evidence type="ECO:0000313" key="20">
    <source>
        <dbReference type="Proteomes" id="UP001162802"/>
    </source>
</evidence>
<evidence type="ECO:0000259" key="18">
    <source>
        <dbReference type="Pfam" id="PF07715"/>
    </source>
</evidence>
<keyword evidence="10 15" id="KW-0798">TonB box</keyword>
<dbReference type="InterPro" id="IPR036942">
    <property type="entry name" value="Beta-barrel_TonB_sf"/>
</dbReference>
<protein>
    <submittedName>
        <fullName evidence="19">TonB-dependent siderophore receptor</fullName>
    </submittedName>
</protein>
<dbReference type="InterPro" id="IPR010105">
    <property type="entry name" value="TonB_sidphr_rcpt"/>
</dbReference>
<evidence type="ECO:0000256" key="12">
    <source>
        <dbReference type="ARBA" id="ARBA00023170"/>
    </source>
</evidence>
<name>A0ABT0AAH9_9SPHN</name>
<evidence type="ECO:0000256" key="10">
    <source>
        <dbReference type="ARBA" id="ARBA00023077"/>
    </source>
</evidence>
<evidence type="ECO:0000259" key="17">
    <source>
        <dbReference type="Pfam" id="PF00593"/>
    </source>
</evidence>
<dbReference type="NCBIfam" id="TIGR01783">
    <property type="entry name" value="TonB-siderophor"/>
    <property type="match status" value="1"/>
</dbReference>
<evidence type="ECO:0000256" key="16">
    <source>
        <dbReference type="SAM" id="SignalP"/>
    </source>
</evidence>
<keyword evidence="6 14" id="KW-0812">Transmembrane</keyword>
<feature type="domain" description="TonB-dependent receptor-like beta-barrel" evidence="17">
    <location>
        <begin position="246"/>
        <end position="722"/>
    </location>
</feature>
<gene>
    <name evidence="19" type="ORF">MTR65_05850</name>
</gene>
<proteinExistence type="inferred from homology"/>
<comment type="subcellular location">
    <subcellularLocation>
        <location evidence="1 14">Cell outer membrane</location>
        <topology evidence="1 14">Multi-pass membrane protein</topology>
    </subcellularLocation>
</comment>
<evidence type="ECO:0000256" key="15">
    <source>
        <dbReference type="RuleBase" id="RU003357"/>
    </source>
</evidence>
<accession>A0ABT0AAH9</accession>
<dbReference type="Gene3D" id="2.170.130.10">
    <property type="entry name" value="TonB-dependent receptor, plug domain"/>
    <property type="match status" value="1"/>
</dbReference>
<keyword evidence="9" id="KW-0406">Ion transport</keyword>
<keyword evidence="5" id="KW-0410">Iron transport</keyword>
<evidence type="ECO:0000256" key="4">
    <source>
        <dbReference type="ARBA" id="ARBA00022452"/>
    </source>
</evidence>
<dbReference type="EMBL" id="JALHAT010000005">
    <property type="protein sequence ID" value="MCJ1960193.1"/>
    <property type="molecule type" value="Genomic_DNA"/>
</dbReference>
<dbReference type="PROSITE" id="PS52016">
    <property type="entry name" value="TONB_DEPENDENT_REC_3"/>
    <property type="match status" value="1"/>
</dbReference>
<sequence>MRKYAIGGLMLSAGWSSLCAAQGAPAPGPGDLAPEDAGKRIIVTATGLSSATSTTKTDTPIIEAPQSVSIVAREEMDLRGATTIADALSYTAGVQTEPMGIDSRTDEVSVRGFSAGGYSSNNNFVDGLRLPTGGQFTRFGFDTFGLQQIEVLKGPSGVLYGQSAPGGIVNIVTKRPTSHFQGEVLLQAQGYTDLGNWSGRIGADFGGPLDTDGQLSARLVGLAQHGGSQVNDVENSRYYVSPSVTWEPTSATSWTLLGQYQHDDGGATYQFLPALGTYAPTNGGHIANDANIGEPSWNNFTRNQYLAASFFRHEFTDKLTFRNNLRYTHITSAYRVTVLSGGTVTDCSAVPQYGPSCIDGQTIGRRAIASAGSSDGFAIDNQLEWRVRTGALAHTLLAGLDYFHTDWTHDRDLVSLPGLPRGQVDPLYDIFDPQPRGSQDYAANMAPQVYGAATSEQTGLYAQDEIEWGRLRLNIGGRYDWTKDHTRNRLTDTENDFDASKFTWRAGAVYLFDNGLAPYFSYSQSFIPQLVPLESVLDQQPFRPTTGEQFEAGLRYQAGKGVYLTAGVFEITQQNVQTSDPDGTICGNGNVCLVQAGEARIRGAELEARASLGSGTTVIASATHLDSDVTKDTHEDLLGKSLPQVPAYMASLFVNQRIASGPLAGLGFGGGVRYTGKSWGDAMNADFRIQDYTLFDLMLRYDLGETNPALEGIGLSLNARNVADKRYVVTCTTVASCYYGQGRVVTARVQFTW</sequence>
<evidence type="ECO:0000256" key="5">
    <source>
        <dbReference type="ARBA" id="ARBA00022496"/>
    </source>
</evidence>
<evidence type="ECO:0000256" key="3">
    <source>
        <dbReference type="ARBA" id="ARBA00022448"/>
    </source>
</evidence>
<dbReference type="Pfam" id="PF00593">
    <property type="entry name" value="TonB_dep_Rec_b-barrel"/>
    <property type="match status" value="1"/>
</dbReference>
<evidence type="ECO:0000256" key="6">
    <source>
        <dbReference type="ARBA" id="ARBA00022692"/>
    </source>
</evidence>
<dbReference type="InterPro" id="IPR012910">
    <property type="entry name" value="Plug_dom"/>
</dbReference>
<dbReference type="SUPFAM" id="SSF56935">
    <property type="entry name" value="Porins"/>
    <property type="match status" value="1"/>
</dbReference>
<evidence type="ECO:0000256" key="8">
    <source>
        <dbReference type="ARBA" id="ARBA00023004"/>
    </source>
</evidence>
<dbReference type="InterPro" id="IPR000531">
    <property type="entry name" value="Beta-barrel_TonB"/>
</dbReference>
<feature type="signal peptide" evidence="16">
    <location>
        <begin position="1"/>
        <end position="20"/>
    </location>
</feature>
<keyword evidence="7 16" id="KW-0732">Signal</keyword>
<feature type="domain" description="TonB-dependent receptor plug" evidence="18">
    <location>
        <begin position="62"/>
        <end position="168"/>
    </location>
</feature>
<keyword evidence="20" id="KW-1185">Reference proteome</keyword>
<dbReference type="Gene3D" id="2.40.170.20">
    <property type="entry name" value="TonB-dependent receptor, beta-barrel domain"/>
    <property type="match status" value="1"/>
</dbReference>
<feature type="chain" id="PRO_5046899766" evidence="16">
    <location>
        <begin position="21"/>
        <end position="753"/>
    </location>
</feature>
<keyword evidence="4 14" id="KW-1134">Transmembrane beta strand</keyword>
<dbReference type="PANTHER" id="PTHR32552">
    <property type="entry name" value="FERRICHROME IRON RECEPTOR-RELATED"/>
    <property type="match status" value="1"/>
</dbReference>
<evidence type="ECO:0000256" key="14">
    <source>
        <dbReference type="PROSITE-ProRule" id="PRU01360"/>
    </source>
</evidence>